<evidence type="ECO:0000313" key="2">
    <source>
        <dbReference type="EMBL" id="EXM40894.1"/>
    </source>
</evidence>
<evidence type="ECO:0000256" key="1">
    <source>
        <dbReference type="SAM" id="Phobius"/>
    </source>
</evidence>
<name>A0A011UJR6_RUMAL</name>
<keyword evidence="1" id="KW-0812">Transmembrane</keyword>
<organism evidence="2 3">
    <name type="scientific">Ruminococcus albus SY3</name>
    <dbReference type="NCBI Taxonomy" id="1341156"/>
    <lineage>
        <taxon>Bacteria</taxon>
        <taxon>Bacillati</taxon>
        <taxon>Bacillota</taxon>
        <taxon>Clostridia</taxon>
        <taxon>Eubacteriales</taxon>
        <taxon>Oscillospiraceae</taxon>
        <taxon>Ruminococcus</taxon>
    </lineage>
</organism>
<proteinExistence type="predicted"/>
<dbReference type="PATRIC" id="fig|1341156.4.peg.604"/>
<reference evidence="2 3" key="1">
    <citation type="submission" date="2013-06" db="EMBL/GenBank/DDBJ databases">
        <title>Rumen cellulosomics: divergent fiber-degrading strategies revealed by comparative genome-wide analysis of six Ruminococcal strains.</title>
        <authorList>
            <person name="Dassa B."/>
            <person name="Borovok I."/>
            <person name="Lamed R."/>
            <person name="Flint H."/>
            <person name="Yeoman C.J."/>
            <person name="White B."/>
            <person name="Bayer E.A."/>
        </authorList>
    </citation>
    <scope>NUCLEOTIDE SEQUENCE [LARGE SCALE GENOMIC DNA]</scope>
    <source>
        <strain evidence="2 3">SY3</strain>
    </source>
</reference>
<keyword evidence="1" id="KW-0472">Membrane</keyword>
<accession>A0A011UJR6</accession>
<gene>
    <name evidence="2" type="ORF">RASY3_00335</name>
</gene>
<sequence>MNNNQNINREMSRSYFKIGMFIICITLAVFAYKTAFGYTKVKLYETYDNCTVTTSSKHHRTSKGGTATTYYVKVVREDPDYDADMADEAEKKTQKKEEGRMKVNINYRDESDSDNDGKTVLFSDIVPYEYYKLFRNYKSSQVTMYTTDWGRHYPVSQLKCNSKKAEREYRKLDPPTGTQFLLGIFGAIGLLNIFLGLKSKSVADNYSSDRVYEPGFTFSDKEDALVMMAHARIQREKEEERRRRERRDRGYF</sequence>
<keyword evidence="1" id="KW-1133">Transmembrane helix</keyword>
<dbReference type="RefSeq" id="WP_037284055.1">
    <property type="nucleotide sequence ID" value="NZ_JEOB01000001.1"/>
</dbReference>
<protein>
    <submittedName>
        <fullName evidence="2">Uncharacterized protein</fullName>
    </submittedName>
</protein>
<dbReference type="EMBL" id="JEOB01000001">
    <property type="protein sequence ID" value="EXM40894.1"/>
    <property type="molecule type" value="Genomic_DNA"/>
</dbReference>
<dbReference type="Proteomes" id="UP000021369">
    <property type="component" value="Unassembled WGS sequence"/>
</dbReference>
<comment type="caution">
    <text evidence="2">The sequence shown here is derived from an EMBL/GenBank/DDBJ whole genome shotgun (WGS) entry which is preliminary data.</text>
</comment>
<evidence type="ECO:0000313" key="3">
    <source>
        <dbReference type="Proteomes" id="UP000021369"/>
    </source>
</evidence>
<dbReference type="AlphaFoldDB" id="A0A011UJR6"/>
<dbReference type="OrthoDB" id="1821456at2"/>
<feature type="transmembrane region" description="Helical" evidence="1">
    <location>
        <begin position="15"/>
        <end position="32"/>
    </location>
</feature>
<feature type="transmembrane region" description="Helical" evidence="1">
    <location>
        <begin position="180"/>
        <end position="197"/>
    </location>
</feature>
<keyword evidence="3" id="KW-1185">Reference proteome</keyword>